<dbReference type="EMBL" id="JARFVB010000008">
    <property type="protein sequence ID" value="MDF0717170.1"/>
    <property type="molecule type" value="Genomic_DNA"/>
</dbReference>
<evidence type="ECO:0000256" key="1">
    <source>
        <dbReference type="ARBA" id="ARBA00008909"/>
    </source>
</evidence>
<gene>
    <name evidence="3" type="ORF">PY092_13485</name>
</gene>
<dbReference type="RefSeq" id="WP_275616325.1">
    <property type="nucleotide sequence ID" value="NZ_JARFVB010000008.1"/>
</dbReference>
<comment type="similarity">
    <text evidence="1">Belongs to the Gram-positive plasmids replication protein type 1 family.</text>
</comment>
<name>A0ABT5Y144_9FLAO</name>
<sequence length="295" mass="34962">MMLKLIDIAKERGEPELEKAYWNTYYCQQRVITANGRLYGKYCKNRFCTLCCSIRKAELINKYYPVMSNWEDPYFLTLTVKACNAHNLPRYINRCIFGFQRINAKYRKRYQRGRGRPLIGVRSLECNFNPVKKTYNPHFHIITKDKETAEILRDEWLKLWTPKFAIKRCQDLQKIYDLESGLIEIIKYGSKIFTEPDLKRRAKQTDTAQIYLKALDVILTSFKGKRIFDRFGFNAPKQKLSKKSTVKLLSNFKEWEYDSEKCDWVNTSNDEVLSHFKLPSHLQGMLINNLNDTLT</sequence>
<reference evidence="3 4" key="1">
    <citation type="submission" date="2023-03" db="EMBL/GenBank/DDBJ databases">
        <title>Muricauda XX sp. nov. and Muricauda XXX sp. nov., two novel species isolated from Okinawa Trough.</title>
        <authorList>
            <person name="Cao W."/>
            <person name="Deng X."/>
        </authorList>
    </citation>
    <scope>NUCLEOTIDE SEQUENCE [LARGE SCALE GENOMIC DNA]</scope>
    <source>
        <strain evidence="3 4">334s03</strain>
    </source>
</reference>
<evidence type="ECO:0000313" key="4">
    <source>
        <dbReference type="Proteomes" id="UP001221366"/>
    </source>
</evidence>
<dbReference type="Proteomes" id="UP001221366">
    <property type="component" value="Unassembled WGS sequence"/>
</dbReference>
<accession>A0ABT5Y144</accession>
<evidence type="ECO:0000256" key="2">
    <source>
        <dbReference type="ARBA" id="ARBA00022705"/>
    </source>
</evidence>
<dbReference type="InterPro" id="IPR000989">
    <property type="entry name" value="Rep"/>
</dbReference>
<evidence type="ECO:0000313" key="3">
    <source>
        <dbReference type="EMBL" id="MDF0717170.1"/>
    </source>
</evidence>
<keyword evidence="4" id="KW-1185">Reference proteome</keyword>
<organism evidence="3 4">
    <name type="scientific">Flagellimonas yonaguniensis</name>
    <dbReference type="NCBI Taxonomy" id="3031325"/>
    <lineage>
        <taxon>Bacteria</taxon>
        <taxon>Pseudomonadati</taxon>
        <taxon>Bacteroidota</taxon>
        <taxon>Flavobacteriia</taxon>
        <taxon>Flavobacteriales</taxon>
        <taxon>Flavobacteriaceae</taxon>
        <taxon>Flagellimonas</taxon>
    </lineage>
</organism>
<comment type="caution">
    <text evidence="3">The sequence shown here is derived from an EMBL/GenBank/DDBJ whole genome shotgun (WGS) entry which is preliminary data.</text>
</comment>
<keyword evidence="2" id="KW-0235">DNA replication</keyword>
<proteinExistence type="inferred from homology"/>
<dbReference type="Pfam" id="PF01446">
    <property type="entry name" value="Rep_1"/>
    <property type="match status" value="1"/>
</dbReference>
<protein>
    <submittedName>
        <fullName evidence="3">Protein rep</fullName>
    </submittedName>
</protein>